<dbReference type="PRINTS" id="PR00081">
    <property type="entry name" value="GDHRDH"/>
</dbReference>
<dbReference type="PANTHER" id="PTHR24320:SF272">
    <property type="entry name" value="NAD(P)-BINDING ROSSMANN-FOLD SUPERFAMILY PROTEIN"/>
    <property type="match status" value="1"/>
</dbReference>
<dbReference type="EMBL" id="ML738586">
    <property type="protein sequence ID" value="KAE8168207.1"/>
    <property type="molecule type" value="Genomic_DNA"/>
</dbReference>
<dbReference type="OrthoDB" id="191139at2759"/>
<evidence type="ECO:0000313" key="5">
    <source>
        <dbReference type="Proteomes" id="UP000326950"/>
    </source>
</evidence>
<evidence type="ECO:0000313" key="4">
    <source>
        <dbReference type="EMBL" id="KAE8168207.1"/>
    </source>
</evidence>
<comment type="similarity">
    <text evidence="1">Belongs to the short-chain dehydrogenases/reductases (SDR) family.</text>
</comment>
<evidence type="ECO:0008006" key="6">
    <source>
        <dbReference type="Google" id="ProtNLM"/>
    </source>
</evidence>
<reference evidence="4 5" key="1">
    <citation type="submission" date="2019-04" db="EMBL/GenBank/DDBJ databases">
        <title>Friends and foes A comparative genomics study of 23 Aspergillus species from section Flavi.</title>
        <authorList>
            <consortium name="DOE Joint Genome Institute"/>
            <person name="Kjaerbolling I."/>
            <person name="Vesth T."/>
            <person name="Frisvad J.C."/>
            <person name="Nybo J.L."/>
            <person name="Theobald S."/>
            <person name="Kildgaard S."/>
            <person name="Isbrandt T."/>
            <person name="Kuo A."/>
            <person name="Sato A."/>
            <person name="Lyhne E.K."/>
            <person name="Kogle M.E."/>
            <person name="Wiebenga A."/>
            <person name="Kun R.S."/>
            <person name="Lubbers R.J."/>
            <person name="Makela M.R."/>
            <person name="Barry K."/>
            <person name="Chovatia M."/>
            <person name="Clum A."/>
            <person name="Daum C."/>
            <person name="Haridas S."/>
            <person name="He G."/>
            <person name="LaButti K."/>
            <person name="Lipzen A."/>
            <person name="Mondo S."/>
            <person name="Riley R."/>
            <person name="Salamov A."/>
            <person name="Simmons B.A."/>
            <person name="Magnuson J.K."/>
            <person name="Henrissat B."/>
            <person name="Mortensen U.H."/>
            <person name="Larsen T.O."/>
            <person name="Devries R.P."/>
            <person name="Grigoriev I.V."/>
            <person name="Machida M."/>
            <person name="Baker S.E."/>
            <person name="Andersen M.R."/>
        </authorList>
    </citation>
    <scope>NUCLEOTIDE SEQUENCE [LARGE SCALE GENOMIC DNA]</scope>
    <source>
        <strain evidence="4 5">CBS 117626</strain>
    </source>
</reference>
<keyword evidence="3" id="KW-0560">Oxidoreductase</keyword>
<evidence type="ECO:0000256" key="3">
    <source>
        <dbReference type="ARBA" id="ARBA00023002"/>
    </source>
</evidence>
<proteinExistence type="inferred from homology"/>
<evidence type="ECO:0000256" key="1">
    <source>
        <dbReference type="ARBA" id="ARBA00006484"/>
    </source>
</evidence>
<organism evidence="4 5">
    <name type="scientific">Aspergillus tamarii</name>
    <dbReference type="NCBI Taxonomy" id="41984"/>
    <lineage>
        <taxon>Eukaryota</taxon>
        <taxon>Fungi</taxon>
        <taxon>Dikarya</taxon>
        <taxon>Ascomycota</taxon>
        <taxon>Pezizomycotina</taxon>
        <taxon>Eurotiomycetes</taxon>
        <taxon>Eurotiomycetidae</taxon>
        <taxon>Eurotiales</taxon>
        <taxon>Aspergillaceae</taxon>
        <taxon>Aspergillus</taxon>
        <taxon>Aspergillus subgen. Circumdati</taxon>
    </lineage>
</organism>
<dbReference type="InterPro" id="IPR002347">
    <property type="entry name" value="SDR_fam"/>
</dbReference>
<accession>A0A5N6VBU0</accession>
<dbReference type="PANTHER" id="PTHR24320">
    <property type="entry name" value="RETINOL DEHYDROGENASE"/>
    <property type="match status" value="1"/>
</dbReference>
<dbReference type="Proteomes" id="UP000326950">
    <property type="component" value="Unassembled WGS sequence"/>
</dbReference>
<dbReference type="Gene3D" id="3.40.50.720">
    <property type="entry name" value="NAD(P)-binding Rossmann-like Domain"/>
    <property type="match status" value="1"/>
</dbReference>
<dbReference type="InterPro" id="IPR036291">
    <property type="entry name" value="NAD(P)-bd_dom_sf"/>
</dbReference>
<keyword evidence="5" id="KW-1185">Reference proteome</keyword>
<protein>
    <recommendedName>
        <fullName evidence="6">Short-chain dehydrogenase</fullName>
    </recommendedName>
</protein>
<dbReference type="GO" id="GO:0016491">
    <property type="term" value="F:oxidoreductase activity"/>
    <property type="evidence" value="ECO:0007669"/>
    <property type="project" value="UniProtKB-KW"/>
</dbReference>
<dbReference type="Pfam" id="PF00106">
    <property type="entry name" value="adh_short"/>
    <property type="match status" value="1"/>
</dbReference>
<gene>
    <name evidence="4" type="ORF">BDV40DRAFT_94560</name>
</gene>
<sequence length="331" mass="35738">MSTTNGSLNGSKGGANCHPTALEIIQSNGLEGKLQDKVILITGCSSGIGIDTAHALSVTGAILYLTARDLNKAEKALGDLVKKPNVHLLSLSLDSLTSVHACAEDFLSKSSQLNILINNAGVMATPEGRTQDGFETQFGTNHLGHFTLFYLLKPTLLASSTPEFNSRVVNVSSMAHRYGEPVLDNINLEGIYEPWMAYGQSKTANIWMASEIERRYGSQGLHGFSVHPGGIRSGLQQYVPKEQQDAWDNDDAIASVWKTSEHGAATTVWAAVAKELEGKGGKYLEDCQIAEKYDPNTGTVGKGYAPWVYDEAKQAQLWEMSLNLAGLHAKI</sequence>
<keyword evidence="2" id="KW-0521">NADP</keyword>
<evidence type="ECO:0000256" key="2">
    <source>
        <dbReference type="ARBA" id="ARBA00022857"/>
    </source>
</evidence>
<dbReference type="SUPFAM" id="SSF51735">
    <property type="entry name" value="NAD(P)-binding Rossmann-fold domains"/>
    <property type="match status" value="1"/>
</dbReference>
<dbReference type="AlphaFoldDB" id="A0A5N6VBU0"/>
<name>A0A5N6VBU0_ASPTM</name>